<dbReference type="PANTHER" id="PTHR30043">
    <property type="entry name" value="PHOSPHONATES TRANSPORT SYSTEM PERMEASE PROTEIN"/>
    <property type="match status" value="1"/>
</dbReference>
<dbReference type="Gene3D" id="1.10.3720.10">
    <property type="entry name" value="MetI-like"/>
    <property type="match status" value="1"/>
</dbReference>
<comment type="subcellular location">
    <subcellularLocation>
        <location evidence="1 7">Cell membrane</location>
        <topology evidence="1 7">Multi-pass membrane protein</topology>
    </subcellularLocation>
</comment>
<evidence type="ECO:0000313" key="9">
    <source>
        <dbReference type="EMBL" id="BDG68438.1"/>
    </source>
</evidence>
<feature type="transmembrane region" description="Helical" evidence="7">
    <location>
        <begin position="114"/>
        <end position="134"/>
    </location>
</feature>
<organism evidence="9 10">
    <name type="scientific">Enterococcus innesii</name>
    <dbReference type="NCBI Taxonomy" id="2839759"/>
    <lineage>
        <taxon>Bacteria</taxon>
        <taxon>Bacillati</taxon>
        <taxon>Bacillota</taxon>
        <taxon>Bacilli</taxon>
        <taxon>Lactobacillales</taxon>
        <taxon>Enterococcaceae</taxon>
        <taxon>Enterococcus</taxon>
    </lineage>
</organism>
<feature type="domain" description="ABC transmembrane type-1" evidence="8">
    <location>
        <begin position="70"/>
        <end position="253"/>
    </location>
</feature>
<reference evidence="9 10" key="1">
    <citation type="submission" date="2022-03" db="EMBL/GenBank/DDBJ databases">
        <title>Complete genome sequence of Enterococcus innesii DB-1.</title>
        <authorList>
            <person name="Fukuda D."/>
            <person name="Nolasco-Hipolito C."/>
        </authorList>
    </citation>
    <scope>NUCLEOTIDE SEQUENCE [LARGE SCALE GENOMIC DNA]</scope>
    <source>
        <strain evidence="9 10">DB-1</strain>
    </source>
</reference>
<dbReference type="Pfam" id="PF00528">
    <property type="entry name" value="BPD_transp_1"/>
    <property type="match status" value="1"/>
</dbReference>
<evidence type="ECO:0000256" key="2">
    <source>
        <dbReference type="ARBA" id="ARBA00022448"/>
    </source>
</evidence>
<dbReference type="InterPro" id="IPR035906">
    <property type="entry name" value="MetI-like_sf"/>
</dbReference>
<keyword evidence="6 7" id="KW-0472">Membrane</keyword>
<evidence type="ECO:0000313" key="10">
    <source>
        <dbReference type="Proteomes" id="UP000831692"/>
    </source>
</evidence>
<accession>A0ABN6NQE4</accession>
<sequence>MTTKIALSTKKERLLTLGTICGLVLLLITSVALLDLEVARFLSRWQDAGTILAKFMTLDFSKIIPALGQLFVSLCMAICGLFIGWLIALVLSFLGAANTTPHLFLSMLIKGSVAVVRAVPALVWILIVVASLGFGNTSGVLGLVFPTVGYLTKSFISSIEEQDAAIIETMQATGAGWLQMITEGLLPNLSSRFLAWTSIRLEGNIAESISLGMVGAGGIGMLLTRAIGQYNYGEISMLILLIFFTMISVELGIGQVKKRMR</sequence>
<keyword evidence="2 7" id="KW-0813">Transport</keyword>
<name>A0ABN6NQE4_9ENTE</name>
<dbReference type="PANTHER" id="PTHR30043:SF1">
    <property type="entry name" value="ABC TRANSPORT SYSTEM PERMEASE PROTEIN P69"/>
    <property type="match status" value="1"/>
</dbReference>
<feature type="transmembrane region" description="Helical" evidence="7">
    <location>
        <begin position="235"/>
        <end position="253"/>
    </location>
</feature>
<protein>
    <submittedName>
        <fullName evidence="9">Phosphonate ABC transporter permease protein</fullName>
    </submittedName>
</protein>
<evidence type="ECO:0000256" key="1">
    <source>
        <dbReference type="ARBA" id="ARBA00004651"/>
    </source>
</evidence>
<dbReference type="EMBL" id="AP025635">
    <property type="protein sequence ID" value="BDG68438.1"/>
    <property type="molecule type" value="Genomic_DNA"/>
</dbReference>
<dbReference type="CDD" id="cd06261">
    <property type="entry name" value="TM_PBP2"/>
    <property type="match status" value="1"/>
</dbReference>
<dbReference type="Proteomes" id="UP000831692">
    <property type="component" value="Chromosome"/>
</dbReference>
<keyword evidence="5 7" id="KW-1133">Transmembrane helix</keyword>
<proteinExistence type="inferred from homology"/>
<evidence type="ECO:0000256" key="4">
    <source>
        <dbReference type="ARBA" id="ARBA00022692"/>
    </source>
</evidence>
<evidence type="ECO:0000256" key="5">
    <source>
        <dbReference type="ARBA" id="ARBA00022989"/>
    </source>
</evidence>
<dbReference type="InterPro" id="IPR000515">
    <property type="entry name" value="MetI-like"/>
</dbReference>
<gene>
    <name evidence="9" type="primary">phnE_6</name>
    <name evidence="9" type="ORF">ENLAB_20020</name>
</gene>
<comment type="similarity">
    <text evidence="7">Belongs to the binding-protein-dependent transport system permease family.</text>
</comment>
<evidence type="ECO:0000256" key="6">
    <source>
        <dbReference type="ARBA" id="ARBA00023136"/>
    </source>
</evidence>
<dbReference type="RefSeq" id="WP_128488796.1">
    <property type="nucleotide sequence ID" value="NZ_AP025635.1"/>
</dbReference>
<feature type="transmembrane region" description="Helical" evidence="7">
    <location>
        <begin position="70"/>
        <end position="94"/>
    </location>
</feature>
<dbReference type="SUPFAM" id="SSF161098">
    <property type="entry name" value="MetI-like"/>
    <property type="match status" value="1"/>
</dbReference>
<keyword evidence="3" id="KW-1003">Cell membrane</keyword>
<evidence type="ECO:0000256" key="7">
    <source>
        <dbReference type="RuleBase" id="RU363032"/>
    </source>
</evidence>
<keyword evidence="4 7" id="KW-0812">Transmembrane</keyword>
<keyword evidence="10" id="KW-1185">Reference proteome</keyword>
<dbReference type="GeneID" id="83458008"/>
<dbReference type="PROSITE" id="PS50928">
    <property type="entry name" value="ABC_TM1"/>
    <property type="match status" value="1"/>
</dbReference>
<evidence type="ECO:0000256" key="3">
    <source>
        <dbReference type="ARBA" id="ARBA00022475"/>
    </source>
</evidence>
<evidence type="ECO:0000259" key="8">
    <source>
        <dbReference type="PROSITE" id="PS50928"/>
    </source>
</evidence>
<feature type="transmembrane region" description="Helical" evidence="7">
    <location>
        <begin position="14"/>
        <end position="34"/>
    </location>
</feature>